<organism evidence="1 2">
    <name type="scientific">Pseudomonas shirazensis</name>
    <dbReference type="NCBI Taxonomy" id="2745494"/>
    <lineage>
        <taxon>Bacteria</taxon>
        <taxon>Pseudomonadati</taxon>
        <taxon>Pseudomonadota</taxon>
        <taxon>Gammaproteobacteria</taxon>
        <taxon>Pseudomonadales</taxon>
        <taxon>Pseudomonadaceae</taxon>
        <taxon>Pseudomonas</taxon>
    </lineage>
</organism>
<comment type="caution">
    <text evidence="1">The sequence shown here is derived from an EMBL/GenBank/DDBJ whole genome shotgun (WGS) entry which is preliminary data.</text>
</comment>
<protein>
    <submittedName>
        <fullName evidence="1">Uncharacterized protein</fullName>
    </submittedName>
</protein>
<evidence type="ECO:0000313" key="1">
    <source>
        <dbReference type="EMBL" id="MEK2607963.1"/>
    </source>
</evidence>
<dbReference type="Proteomes" id="UP001386972">
    <property type="component" value="Unassembled WGS sequence"/>
</dbReference>
<dbReference type="EMBL" id="JBBNAW010000001">
    <property type="protein sequence ID" value="MEK2607963.1"/>
    <property type="molecule type" value="Genomic_DNA"/>
</dbReference>
<dbReference type="RefSeq" id="WP_340610292.1">
    <property type="nucleotide sequence ID" value="NZ_JBBNAW010000001.1"/>
</dbReference>
<proteinExistence type="predicted"/>
<evidence type="ECO:0000313" key="2">
    <source>
        <dbReference type="Proteomes" id="UP001386972"/>
    </source>
</evidence>
<gene>
    <name evidence="1" type="ORF">WLF18_02425</name>
</gene>
<sequence>MTDEDDAEYSAMDELISQLHEADPRSFAFRYPTNMKGEISLTDLTHVNVRHLSEVMDSIFLMLDGAHAKLGEMDQHDQNTEW</sequence>
<reference evidence="1 2" key="1">
    <citation type="submission" date="2024-03" db="EMBL/GenBank/DDBJ databases">
        <title>Screening, Identification and Application of a Plant Lactobacillus Strain.</title>
        <authorList>
            <person name="Li Y.L."/>
        </authorList>
    </citation>
    <scope>NUCLEOTIDE SEQUENCE [LARGE SCALE GENOMIC DNA]</scope>
    <source>
        <strain evidence="1 2">JDB</strain>
    </source>
</reference>
<keyword evidence="2" id="KW-1185">Reference proteome</keyword>
<accession>A0ABU8ZW86</accession>
<name>A0ABU8ZW86_9PSED</name>